<evidence type="ECO:0000256" key="2">
    <source>
        <dbReference type="ARBA" id="ARBA00004651"/>
    </source>
</evidence>
<dbReference type="GO" id="GO:0006811">
    <property type="term" value="P:monoatomic ion transport"/>
    <property type="evidence" value="ECO:0007669"/>
    <property type="project" value="UniProtKB-KW"/>
</dbReference>
<protein>
    <recommendedName>
        <fullName evidence="4">Probable multidrug resistance protein NorM</fullName>
    </recommendedName>
    <alternativeName>
        <fullName evidence="12">Multidrug-efflux transporter</fullName>
    </alternativeName>
</protein>
<comment type="similarity">
    <text evidence="3">Belongs to the multi antimicrobial extrusion (MATE) (TC 2.A.66.1) family.</text>
</comment>
<keyword evidence="10" id="KW-0406">Ion transport</keyword>
<evidence type="ECO:0000256" key="10">
    <source>
        <dbReference type="ARBA" id="ARBA00023065"/>
    </source>
</evidence>
<comment type="function">
    <text evidence="1">Multidrug efflux pump.</text>
</comment>
<evidence type="ECO:0000256" key="3">
    <source>
        <dbReference type="ARBA" id="ARBA00010199"/>
    </source>
</evidence>
<dbReference type="Proteomes" id="UP000601171">
    <property type="component" value="Unassembled WGS sequence"/>
</dbReference>
<accession>A0A926ILC3</accession>
<evidence type="ECO:0000313" key="14">
    <source>
        <dbReference type="EMBL" id="MBC8589411.1"/>
    </source>
</evidence>
<keyword evidence="7" id="KW-1003">Cell membrane</keyword>
<evidence type="ECO:0000313" key="15">
    <source>
        <dbReference type="Proteomes" id="UP000601171"/>
    </source>
</evidence>
<feature type="transmembrane region" description="Helical" evidence="13">
    <location>
        <begin position="416"/>
        <end position="440"/>
    </location>
</feature>
<feature type="transmembrane region" description="Helical" evidence="13">
    <location>
        <begin position="34"/>
        <end position="58"/>
    </location>
</feature>
<comment type="caution">
    <text evidence="14">The sequence shown here is derived from an EMBL/GenBank/DDBJ whole genome shotgun (WGS) entry which is preliminary data.</text>
</comment>
<feature type="transmembrane region" description="Helical" evidence="13">
    <location>
        <begin position="322"/>
        <end position="340"/>
    </location>
</feature>
<feature type="transmembrane region" description="Helical" evidence="13">
    <location>
        <begin position="133"/>
        <end position="155"/>
    </location>
</feature>
<dbReference type="InterPro" id="IPR050222">
    <property type="entry name" value="MATE_MdtK"/>
</dbReference>
<dbReference type="AlphaFoldDB" id="A0A926ILC3"/>
<keyword evidence="6" id="KW-0050">Antiport</keyword>
<dbReference type="GO" id="GO:0015297">
    <property type="term" value="F:antiporter activity"/>
    <property type="evidence" value="ECO:0007669"/>
    <property type="project" value="UniProtKB-KW"/>
</dbReference>
<evidence type="ECO:0000256" key="1">
    <source>
        <dbReference type="ARBA" id="ARBA00003408"/>
    </source>
</evidence>
<feature type="transmembrane region" description="Helical" evidence="13">
    <location>
        <begin position="95"/>
        <end position="113"/>
    </location>
</feature>
<evidence type="ECO:0000256" key="8">
    <source>
        <dbReference type="ARBA" id="ARBA00022692"/>
    </source>
</evidence>
<evidence type="ECO:0000256" key="7">
    <source>
        <dbReference type="ARBA" id="ARBA00022475"/>
    </source>
</evidence>
<keyword evidence="15" id="KW-1185">Reference proteome</keyword>
<evidence type="ECO:0000256" key="5">
    <source>
        <dbReference type="ARBA" id="ARBA00022448"/>
    </source>
</evidence>
<dbReference type="PANTHER" id="PTHR43298:SF2">
    <property type="entry name" value="FMN_FAD EXPORTER YEEO-RELATED"/>
    <property type="match status" value="1"/>
</dbReference>
<evidence type="ECO:0000256" key="4">
    <source>
        <dbReference type="ARBA" id="ARBA00020268"/>
    </source>
</evidence>
<keyword evidence="5" id="KW-0813">Transport</keyword>
<dbReference type="InterPro" id="IPR002528">
    <property type="entry name" value="MATE_fam"/>
</dbReference>
<dbReference type="EMBL" id="JACRTG010000034">
    <property type="protein sequence ID" value="MBC8589411.1"/>
    <property type="molecule type" value="Genomic_DNA"/>
</dbReference>
<evidence type="ECO:0000256" key="11">
    <source>
        <dbReference type="ARBA" id="ARBA00023136"/>
    </source>
</evidence>
<feature type="transmembrane region" description="Helical" evidence="13">
    <location>
        <begin position="391"/>
        <end position="410"/>
    </location>
</feature>
<sequence>MMEAINDDKLINNKIFSMILPITVENILQMTAGVVSMAMVGRISSIAVGAIGISNILFRIIWSIFKGISTGASVFVAQSYGADNFKKLKDVSEQAFILSIAFSIIFQQILYWKAESLLKVFNPTKDLLAYGTLYLKIISWSLPFAAVILLVSGILQGVGDAKTPMKVIGILNVVNIIFSYILIFGILGSPAMGLKGAAYAYNISYIVAALIGLYALFNEDGILRKLEGKFLLKFNAQESLQLLRFGIPTAFESSFWQFASIILTRVILTYGETAYAAYQLGLQAEAISYMPAAGFGIAASTFIGQALGSKDSELGKKYLKHLVKITIGITLVAGGVLVLFPKLIMRALTDDYEVIKIGAIYLFVMGLVQVPQNLSSLLNGGLRGAGYPNAPMINSGVGLWVIRIPLVLLSTYVLKLPLACVWIIMGIDLICRFILSIIIFKKKDIFNKF</sequence>
<comment type="subcellular location">
    <subcellularLocation>
        <location evidence="2">Cell membrane</location>
        <topology evidence="2">Multi-pass membrane protein</topology>
    </subcellularLocation>
</comment>
<dbReference type="GO" id="GO:0042910">
    <property type="term" value="F:xenobiotic transmembrane transporter activity"/>
    <property type="evidence" value="ECO:0007669"/>
    <property type="project" value="InterPro"/>
</dbReference>
<feature type="transmembrane region" description="Helical" evidence="13">
    <location>
        <begin position="352"/>
        <end position="370"/>
    </location>
</feature>
<dbReference type="Pfam" id="PF01554">
    <property type="entry name" value="MatE"/>
    <property type="match status" value="2"/>
</dbReference>
<dbReference type="PIRSF" id="PIRSF006603">
    <property type="entry name" value="DinF"/>
    <property type="match status" value="1"/>
</dbReference>
<evidence type="ECO:0000256" key="13">
    <source>
        <dbReference type="SAM" id="Phobius"/>
    </source>
</evidence>
<dbReference type="NCBIfam" id="TIGR00797">
    <property type="entry name" value="matE"/>
    <property type="match status" value="1"/>
</dbReference>
<keyword evidence="8 13" id="KW-0812">Transmembrane</keyword>
<name>A0A926ILC3_9FIRM</name>
<evidence type="ECO:0000256" key="6">
    <source>
        <dbReference type="ARBA" id="ARBA00022449"/>
    </source>
</evidence>
<feature type="transmembrane region" description="Helical" evidence="13">
    <location>
        <begin position="167"/>
        <end position="187"/>
    </location>
</feature>
<gene>
    <name evidence="14" type="ORF">H8707_14440</name>
</gene>
<evidence type="ECO:0000256" key="12">
    <source>
        <dbReference type="ARBA" id="ARBA00031636"/>
    </source>
</evidence>
<keyword evidence="9 13" id="KW-1133">Transmembrane helix</keyword>
<dbReference type="CDD" id="cd13137">
    <property type="entry name" value="MATE_NorM_like"/>
    <property type="match status" value="1"/>
</dbReference>
<reference evidence="14" key="1">
    <citation type="submission" date="2020-08" db="EMBL/GenBank/DDBJ databases">
        <title>Genome public.</title>
        <authorList>
            <person name="Liu C."/>
            <person name="Sun Q."/>
        </authorList>
    </citation>
    <scope>NUCLEOTIDE SEQUENCE</scope>
    <source>
        <strain evidence="14">BX21</strain>
    </source>
</reference>
<evidence type="ECO:0000256" key="9">
    <source>
        <dbReference type="ARBA" id="ARBA00022989"/>
    </source>
</evidence>
<organism evidence="14 15">
    <name type="scientific">Paratissierella segnis</name>
    <dbReference type="NCBI Taxonomy" id="2763679"/>
    <lineage>
        <taxon>Bacteria</taxon>
        <taxon>Bacillati</taxon>
        <taxon>Bacillota</taxon>
        <taxon>Tissierellia</taxon>
        <taxon>Tissierellales</taxon>
        <taxon>Tissierellaceae</taxon>
        <taxon>Paratissierella</taxon>
    </lineage>
</organism>
<dbReference type="PANTHER" id="PTHR43298">
    <property type="entry name" value="MULTIDRUG RESISTANCE PROTEIN NORM-RELATED"/>
    <property type="match status" value="1"/>
</dbReference>
<dbReference type="GO" id="GO:0005886">
    <property type="term" value="C:plasma membrane"/>
    <property type="evidence" value="ECO:0007669"/>
    <property type="project" value="UniProtKB-SubCell"/>
</dbReference>
<keyword evidence="11 13" id="KW-0472">Membrane</keyword>
<feature type="transmembrane region" description="Helical" evidence="13">
    <location>
        <begin position="199"/>
        <end position="217"/>
    </location>
</feature>
<dbReference type="InterPro" id="IPR048279">
    <property type="entry name" value="MdtK-like"/>
</dbReference>
<proteinExistence type="inferred from homology"/>